<dbReference type="Ensembl" id="ENSJJAT00000031153.1">
    <property type="protein sequence ID" value="ENSJJAP00000024570.1"/>
    <property type="gene ID" value="ENSJJAG00000023995.1"/>
</dbReference>
<dbReference type="PROSITE" id="PS50102">
    <property type="entry name" value="RRM"/>
    <property type="match status" value="1"/>
</dbReference>
<evidence type="ECO:0000259" key="6">
    <source>
        <dbReference type="PROSITE" id="PS50102"/>
    </source>
</evidence>
<dbReference type="GO" id="GO:0003723">
    <property type="term" value="F:RNA binding"/>
    <property type="evidence" value="ECO:0007669"/>
    <property type="project" value="UniProtKB-UniRule"/>
</dbReference>
<evidence type="ECO:0000256" key="2">
    <source>
        <dbReference type="ARBA" id="ARBA00022884"/>
    </source>
</evidence>
<evidence type="ECO:0000256" key="5">
    <source>
        <dbReference type="SAM" id="MobiDB-lite"/>
    </source>
</evidence>
<dbReference type="InterPro" id="IPR000504">
    <property type="entry name" value="RRM_dom"/>
</dbReference>
<evidence type="ECO:0000313" key="7">
    <source>
        <dbReference type="Ensembl" id="ENSJJAP00000024570.1"/>
    </source>
</evidence>
<dbReference type="Gene3D" id="3.30.70.330">
    <property type="match status" value="1"/>
</dbReference>
<dbReference type="AlphaFoldDB" id="A0A8C5LJY0"/>
<dbReference type="GO" id="GO:0005634">
    <property type="term" value="C:nucleus"/>
    <property type="evidence" value="ECO:0007669"/>
    <property type="project" value="UniProtKB-SubCell"/>
</dbReference>
<feature type="compositionally biased region" description="Gly residues" evidence="5">
    <location>
        <begin position="208"/>
        <end position="230"/>
    </location>
</feature>
<keyword evidence="3" id="KW-0539">Nucleus</keyword>
<dbReference type="SUPFAM" id="SSF54928">
    <property type="entry name" value="RNA-binding domain, RBD"/>
    <property type="match status" value="1"/>
</dbReference>
<feature type="region of interest" description="Disordered" evidence="5">
    <location>
        <begin position="130"/>
        <end position="254"/>
    </location>
</feature>
<dbReference type="PANTHER" id="PTHR23238">
    <property type="entry name" value="RNA BINDING PROTEIN"/>
    <property type="match status" value="1"/>
</dbReference>
<evidence type="ECO:0000256" key="1">
    <source>
        <dbReference type="ARBA" id="ARBA00004123"/>
    </source>
</evidence>
<evidence type="ECO:0000256" key="4">
    <source>
        <dbReference type="PROSITE-ProRule" id="PRU00176"/>
    </source>
</evidence>
<dbReference type="FunFam" id="3.30.70.330:FF:000127">
    <property type="entry name" value="RNA-binding protein EWS isoform 1"/>
    <property type="match status" value="1"/>
</dbReference>
<feature type="compositionally biased region" description="Gly residues" evidence="5">
    <location>
        <begin position="179"/>
        <end position="200"/>
    </location>
</feature>
<evidence type="ECO:0000313" key="8">
    <source>
        <dbReference type="Proteomes" id="UP000694385"/>
    </source>
</evidence>
<sequence>MDERPDLDLVLPIDPDVDFDKSVIYVQGLNDNVTLDDLADFSKQHSVVKMKKRTGQPMIYIYLGKETGKPKGDANVSYEDPPTAKAAVEGFDGKEFQGSKLKVSLAWKKPPVNSMLGGIPPSEGRGMLPPLHGSPGGLGGPGHGGDRGGNPCGGGNVQHQAGDWQCPNFARRTERNPGGMQGGRGGLMDRGGPGGMFRGGRGGDRGDFQGGRGGFGGGRRGGPEGLLGGGRGRHGDPGKMDKEEHRQECRDQPY</sequence>
<evidence type="ECO:0000256" key="3">
    <source>
        <dbReference type="ARBA" id="ARBA00023242"/>
    </source>
</evidence>
<reference evidence="7" key="2">
    <citation type="submission" date="2025-09" db="UniProtKB">
        <authorList>
            <consortium name="Ensembl"/>
        </authorList>
    </citation>
    <scope>IDENTIFICATION</scope>
</reference>
<dbReference type="InterPro" id="IPR012677">
    <property type="entry name" value="Nucleotide-bd_a/b_plait_sf"/>
</dbReference>
<keyword evidence="2 4" id="KW-0694">RNA-binding</keyword>
<dbReference type="OMA" id="ARSAINW"/>
<proteinExistence type="predicted"/>
<comment type="subcellular location">
    <subcellularLocation>
        <location evidence="1">Nucleus</location>
    </subcellularLocation>
</comment>
<dbReference type="Proteomes" id="UP000694385">
    <property type="component" value="Unassembled WGS sequence"/>
</dbReference>
<name>A0A8C5LJY0_JACJA</name>
<dbReference type="SMART" id="SM00360">
    <property type="entry name" value="RRM"/>
    <property type="match status" value="1"/>
</dbReference>
<protein>
    <recommendedName>
        <fullName evidence="6">RRM domain-containing protein</fullName>
    </recommendedName>
</protein>
<dbReference type="Pfam" id="PF00076">
    <property type="entry name" value="RRM_1"/>
    <property type="match status" value="1"/>
</dbReference>
<dbReference type="GO" id="GO:0006355">
    <property type="term" value="P:regulation of DNA-templated transcription"/>
    <property type="evidence" value="ECO:0007669"/>
    <property type="project" value="InterPro"/>
</dbReference>
<organism evidence="7 8">
    <name type="scientific">Jaculus jaculus</name>
    <name type="common">Lesser Egyptian jerboa</name>
    <dbReference type="NCBI Taxonomy" id="51337"/>
    <lineage>
        <taxon>Eukaryota</taxon>
        <taxon>Metazoa</taxon>
        <taxon>Chordata</taxon>
        <taxon>Craniata</taxon>
        <taxon>Vertebrata</taxon>
        <taxon>Euteleostomi</taxon>
        <taxon>Mammalia</taxon>
        <taxon>Eutheria</taxon>
        <taxon>Euarchontoglires</taxon>
        <taxon>Glires</taxon>
        <taxon>Rodentia</taxon>
        <taxon>Myomorpha</taxon>
        <taxon>Dipodoidea</taxon>
        <taxon>Dipodidae</taxon>
        <taxon>Dipodinae</taxon>
        <taxon>Jaculus</taxon>
    </lineage>
</organism>
<reference evidence="7" key="1">
    <citation type="submission" date="2025-08" db="UniProtKB">
        <authorList>
            <consortium name="Ensembl"/>
        </authorList>
    </citation>
    <scope>IDENTIFICATION</scope>
</reference>
<feature type="domain" description="RRM" evidence="6">
    <location>
        <begin position="22"/>
        <end position="108"/>
    </location>
</feature>
<accession>A0A8C5LJY0</accession>
<dbReference type="GeneTree" id="ENSGT00940000154191"/>
<keyword evidence="8" id="KW-1185">Reference proteome</keyword>
<dbReference type="InterPro" id="IPR035979">
    <property type="entry name" value="RBD_domain_sf"/>
</dbReference>
<feature type="compositionally biased region" description="Basic and acidic residues" evidence="5">
    <location>
        <begin position="233"/>
        <end position="254"/>
    </location>
</feature>
<dbReference type="InterPro" id="IPR034870">
    <property type="entry name" value="TET_fam"/>
</dbReference>
<feature type="compositionally biased region" description="Gly residues" evidence="5">
    <location>
        <begin position="134"/>
        <end position="156"/>
    </location>
</feature>